<organism evidence="5 6">
    <name type="scientific">Streptomyces polygonati</name>
    <dbReference type="NCBI Taxonomy" id="1617087"/>
    <lineage>
        <taxon>Bacteria</taxon>
        <taxon>Bacillati</taxon>
        <taxon>Actinomycetota</taxon>
        <taxon>Actinomycetes</taxon>
        <taxon>Kitasatosporales</taxon>
        <taxon>Streptomycetaceae</taxon>
        <taxon>Streptomyces</taxon>
    </lineage>
</organism>
<name>A0ABV8HMH8_9ACTN</name>
<feature type="domain" description="CBS" evidence="4">
    <location>
        <begin position="11"/>
        <end position="67"/>
    </location>
</feature>
<dbReference type="Proteomes" id="UP001595765">
    <property type="component" value="Unassembled WGS sequence"/>
</dbReference>
<dbReference type="RefSeq" id="WP_386429304.1">
    <property type="nucleotide sequence ID" value="NZ_JBHSBB010000010.1"/>
</dbReference>
<feature type="domain" description="BON" evidence="3">
    <location>
        <begin position="147"/>
        <end position="215"/>
    </location>
</feature>
<gene>
    <name evidence="5" type="ORF">ACFO3J_12930</name>
</gene>
<dbReference type="InterPro" id="IPR000644">
    <property type="entry name" value="CBS_dom"/>
</dbReference>
<dbReference type="InterPro" id="IPR017080">
    <property type="entry name" value="UCP036990_CBS_BON"/>
</dbReference>
<evidence type="ECO:0000259" key="4">
    <source>
        <dbReference type="PROSITE" id="PS51371"/>
    </source>
</evidence>
<dbReference type="PROSITE" id="PS51371">
    <property type="entry name" value="CBS"/>
    <property type="match status" value="2"/>
</dbReference>
<dbReference type="PROSITE" id="PS50914">
    <property type="entry name" value="BON"/>
    <property type="match status" value="1"/>
</dbReference>
<dbReference type="Pfam" id="PF04972">
    <property type="entry name" value="BON"/>
    <property type="match status" value="1"/>
</dbReference>
<accession>A0ABV8HMH8</accession>
<protein>
    <submittedName>
        <fullName evidence="5">CBS domain-containing protein</fullName>
    </submittedName>
</protein>
<dbReference type="EMBL" id="JBHSBB010000010">
    <property type="protein sequence ID" value="MFC4032383.1"/>
    <property type="molecule type" value="Genomic_DNA"/>
</dbReference>
<keyword evidence="6" id="KW-1185">Reference proteome</keyword>
<dbReference type="PANTHER" id="PTHR43080:SF29">
    <property type="entry name" value="OS02G0818000 PROTEIN"/>
    <property type="match status" value="1"/>
</dbReference>
<dbReference type="InterPro" id="IPR051257">
    <property type="entry name" value="Diverse_CBS-Domain"/>
</dbReference>
<dbReference type="SMART" id="SM00116">
    <property type="entry name" value="CBS"/>
    <property type="match status" value="2"/>
</dbReference>
<sequence length="233" mass="25087">MRQHRTVSDLMTRFVIRVHADAGFKDIVKLLSDNDVTAVPVVDDEGRPVGVVSEGDLLRTAAGQPDLTGLLPAPRRDAPSAARKADTTAAGLMTSPAVVAHPEWTVVQAARVMEARGVKRLPVVDERDELVGIVSRADLLRVFLRHDHAIREEISRDVLDRTLGITPADVVVGVREGRVTLRGVVERSSLIPIAVRLCQSVDGVVEVTEALGFRSDDAPGQAGAEPSRRPQPA</sequence>
<comment type="caution">
    <text evidence="5">The sequence shown here is derived from an EMBL/GenBank/DDBJ whole genome shotgun (WGS) entry which is preliminary data.</text>
</comment>
<feature type="domain" description="CBS" evidence="4">
    <location>
        <begin position="93"/>
        <end position="150"/>
    </location>
</feature>
<dbReference type="Gene3D" id="3.30.1340.30">
    <property type="match status" value="1"/>
</dbReference>
<dbReference type="CDD" id="cd04586">
    <property type="entry name" value="CBS_pair_BON_assoc"/>
    <property type="match status" value="1"/>
</dbReference>
<proteinExistence type="predicted"/>
<dbReference type="InterPro" id="IPR046342">
    <property type="entry name" value="CBS_dom_sf"/>
</dbReference>
<dbReference type="InterPro" id="IPR007055">
    <property type="entry name" value="BON_dom"/>
</dbReference>
<dbReference type="SUPFAM" id="SSF54631">
    <property type="entry name" value="CBS-domain pair"/>
    <property type="match status" value="1"/>
</dbReference>
<dbReference type="PANTHER" id="PTHR43080">
    <property type="entry name" value="CBS DOMAIN-CONTAINING PROTEIN CBSX3, MITOCHONDRIAL"/>
    <property type="match status" value="1"/>
</dbReference>
<evidence type="ECO:0000313" key="6">
    <source>
        <dbReference type="Proteomes" id="UP001595765"/>
    </source>
</evidence>
<dbReference type="Pfam" id="PF00571">
    <property type="entry name" value="CBS"/>
    <property type="match status" value="2"/>
</dbReference>
<keyword evidence="1 2" id="KW-0129">CBS domain</keyword>
<dbReference type="Gene3D" id="3.10.580.10">
    <property type="entry name" value="CBS-domain"/>
    <property type="match status" value="1"/>
</dbReference>
<reference evidence="6" key="1">
    <citation type="journal article" date="2019" name="Int. J. Syst. Evol. Microbiol.">
        <title>The Global Catalogue of Microorganisms (GCM) 10K type strain sequencing project: providing services to taxonomists for standard genome sequencing and annotation.</title>
        <authorList>
            <consortium name="The Broad Institute Genomics Platform"/>
            <consortium name="The Broad Institute Genome Sequencing Center for Infectious Disease"/>
            <person name="Wu L."/>
            <person name="Ma J."/>
        </authorList>
    </citation>
    <scope>NUCLEOTIDE SEQUENCE [LARGE SCALE GENOMIC DNA]</scope>
    <source>
        <strain evidence="6">CGMCC 4.7237</strain>
    </source>
</reference>
<dbReference type="PIRSF" id="PIRSF036990">
    <property type="entry name" value="UCP036990_CBS_BON"/>
    <property type="match status" value="1"/>
</dbReference>
<evidence type="ECO:0000256" key="1">
    <source>
        <dbReference type="ARBA" id="ARBA00023122"/>
    </source>
</evidence>
<evidence type="ECO:0000256" key="2">
    <source>
        <dbReference type="PROSITE-ProRule" id="PRU00703"/>
    </source>
</evidence>
<evidence type="ECO:0000313" key="5">
    <source>
        <dbReference type="EMBL" id="MFC4032383.1"/>
    </source>
</evidence>
<evidence type="ECO:0000259" key="3">
    <source>
        <dbReference type="PROSITE" id="PS50914"/>
    </source>
</evidence>